<keyword evidence="2" id="KW-1185">Reference proteome</keyword>
<evidence type="ECO:0000313" key="1">
    <source>
        <dbReference type="EMBL" id="CAH2329509.1"/>
    </source>
</evidence>
<dbReference type="EMBL" id="OW240925">
    <property type="protein sequence ID" value="CAH2329509.1"/>
    <property type="molecule type" value="Genomic_DNA"/>
</dbReference>
<name>A0AAD1TKY3_PELCU</name>
<protein>
    <submittedName>
        <fullName evidence="1">Uncharacterized protein</fullName>
    </submittedName>
</protein>
<dbReference type="Proteomes" id="UP001295444">
    <property type="component" value="Chromosome 14"/>
</dbReference>
<sequence>MAFPTLQANYKIPNSFMFQFIQLKSIVHTKVTLKLPTTPLQGTHTLTIITRCMSAPTKPKSLSLCYKTLLGHTPPHAFNYVKQWGKEDMPELTDNQWLQSLNALKGLTSCFSHVEAHKKVIYRWYLTPQRLHQIYPTMDSKCWRCGSREGTMTHIWWECSGIKPLWSQVQQLLGKTLGYTVDLTPMVVILLLFPPTWKKGAKKLASTIILAARNLIALHWRSTYCPTHRELLNKIYQFYRYEVLSSDSHAKTRLTEQLWEPWLSLIHHHPL</sequence>
<accession>A0AAD1TKY3</accession>
<evidence type="ECO:0000313" key="2">
    <source>
        <dbReference type="Proteomes" id="UP001295444"/>
    </source>
</evidence>
<gene>
    <name evidence="1" type="ORF">PECUL_23A050602</name>
</gene>
<organism evidence="1 2">
    <name type="scientific">Pelobates cultripes</name>
    <name type="common">Western spadefoot toad</name>
    <dbReference type="NCBI Taxonomy" id="61616"/>
    <lineage>
        <taxon>Eukaryota</taxon>
        <taxon>Metazoa</taxon>
        <taxon>Chordata</taxon>
        <taxon>Craniata</taxon>
        <taxon>Vertebrata</taxon>
        <taxon>Euteleostomi</taxon>
        <taxon>Amphibia</taxon>
        <taxon>Batrachia</taxon>
        <taxon>Anura</taxon>
        <taxon>Pelobatoidea</taxon>
        <taxon>Pelobatidae</taxon>
        <taxon>Pelobates</taxon>
    </lineage>
</organism>
<dbReference type="AlphaFoldDB" id="A0AAD1TKY3"/>
<reference evidence="1" key="1">
    <citation type="submission" date="2022-03" db="EMBL/GenBank/DDBJ databases">
        <authorList>
            <person name="Alioto T."/>
            <person name="Alioto T."/>
            <person name="Gomez Garrido J."/>
        </authorList>
    </citation>
    <scope>NUCLEOTIDE SEQUENCE</scope>
</reference>
<proteinExistence type="predicted"/>